<keyword evidence="4" id="KW-0808">Transferase</keyword>
<accession>A0A1Y1CNF1</accession>
<dbReference type="Gene3D" id="3.40.50.2300">
    <property type="match status" value="1"/>
</dbReference>
<dbReference type="InterPro" id="IPR011006">
    <property type="entry name" value="CheY-like_superfamily"/>
</dbReference>
<dbReference type="SMART" id="SM00387">
    <property type="entry name" value="HATPase_c"/>
    <property type="match status" value="1"/>
</dbReference>
<organism evidence="10 11">
    <name type="scientific">Labilibaculum antarcticum</name>
    <dbReference type="NCBI Taxonomy" id="1717717"/>
    <lineage>
        <taxon>Bacteria</taxon>
        <taxon>Pseudomonadati</taxon>
        <taxon>Bacteroidota</taxon>
        <taxon>Bacteroidia</taxon>
        <taxon>Marinilabiliales</taxon>
        <taxon>Marinifilaceae</taxon>
        <taxon>Labilibaculum</taxon>
    </lineage>
</organism>
<dbReference type="SMART" id="SM00448">
    <property type="entry name" value="REC"/>
    <property type="match status" value="1"/>
</dbReference>
<evidence type="ECO:0000259" key="7">
    <source>
        <dbReference type="PROSITE" id="PS50109"/>
    </source>
</evidence>
<dbReference type="InterPro" id="IPR036890">
    <property type="entry name" value="HATPase_C_sf"/>
</dbReference>
<proteinExistence type="predicted"/>
<evidence type="ECO:0000313" key="11">
    <source>
        <dbReference type="Proteomes" id="UP000218267"/>
    </source>
</evidence>
<dbReference type="InterPro" id="IPR000014">
    <property type="entry name" value="PAS"/>
</dbReference>
<evidence type="ECO:0000259" key="9">
    <source>
        <dbReference type="PROSITE" id="PS50112"/>
    </source>
</evidence>
<dbReference type="PANTHER" id="PTHR43047">
    <property type="entry name" value="TWO-COMPONENT HISTIDINE PROTEIN KINASE"/>
    <property type="match status" value="1"/>
</dbReference>
<dbReference type="KEGG" id="mbas:ALGA_3654"/>
<dbReference type="PRINTS" id="PR00344">
    <property type="entry name" value="BCTRLSENSOR"/>
</dbReference>
<comment type="catalytic activity">
    <reaction evidence="1">
        <text>ATP + protein L-histidine = ADP + protein N-phospho-L-histidine.</text>
        <dbReference type="EC" id="2.7.13.3"/>
    </reaction>
</comment>
<evidence type="ECO:0000256" key="6">
    <source>
        <dbReference type="PROSITE-ProRule" id="PRU00169"/>
    </source>
</evidence>
<evidence type="ECO:0000256" key="4">
    <source>
        <dbReference type="ARBA" id="ARBA00022679"/>
    </source>
</evidence>
<dbReference type="Gene3D" id="1.10.287.130">
    <property type="match status" value="1"/>
</dbReference>
<dbReference type="GO" id="GO:0005886">
    <property type="term" value="C:plasma membrane"/>
    <property type="evidence" value="ECO:0007669"/>
    <property type="project" value="TreeGrafter"/>
</dbReference>
<keyword evidence="3" id="KW-0597">Phosphoprotein</keyword>
<dbReference type="EMBL" id="AP018042">
    <property type="protein sequence ID" value="BAX81946.1"/>
    <property type="molecule type" value="Genomic_DNA"/>
</dbReference>
<dbReference type="Pfam" id="PF00512">
    <property type="entry name" value="HisKA"/>
    <property type="match status" value="1"/>
</dbReference>
<dbReference type="InterPro" id="IPR003594">
    <property type="entry name" value="HATPase_dom"/>
</dbReference>
<dbReference type="Pfam" id="PF13185">
    <property type="entry name" value="GAF_2"/>
    <property type="match status" value="1"/>
</dbReference>
<dbReference type="PROSITE" id="PS50109">
    <property type="entry name" value="HIS_KIN"/>
    <property type="match status" value="1"/>
</dbReference>
<dbReference type="SMART" id="SM00091">
    <property type="entry name" value="PAS"/>
    <property type="match status" value="2"/>
</dbReference>
<name>A0A1Y1CNF1_9BACT</name>
<dbReference type="Pfam" id="PF00072">
    <property type="entry name" value="Response_reg"/>
    <property type="match status" value="1"/>
</dbReference>
<dbReference type="CDD" id="cd00082">
    <property type="entry name" value="HisKA"/>
    <property type="match status" value="1"/>
</dbReference>
<dbReference type="InterPro" id="IPR005467">
    <property type="entry name" value="His_kinase_dom"/>
</dbReference>
<feature type="domain" description="Histidine kinase" evidence="7">
    <location>
        <begin position="443"/>
        <end position="661"/>
    </location>
</feature>
<dbReference type="CDD" id="cd00156">
    <property type="entry name" value="REC"/>
    <property type="match status" value="1"/>
</dbReference>
<evidence type="ECO:0000256" key="1">
    <source>
        <dbReference type="ARBA" id="ARBA00000085"/>
    </source>
</evidence>
<dbReference type="Pfam" id="PF02518">
    <property type="entry name" value="HATPase_c"/>
    <property type="match status" value="1"/>
</dbReference>
<sequence>MKGRKTVFENEKLTFQEIEKSTSAALVCDGTQIHNANKAAVKLLESESVDQLVNANFLDLSSPIQANGKISEELFTCRQKDACEKGIVNFEWIVKTAKGRLRPIGITLIPLEFSGDKMFCIYMNDSALVNDIEAKEAQEYPFDRFIFNIQDIAVVGYDKNRKITYWNKTSEKNYGYTKEEAVGKYLEDLIIPDQTKADFISAVVNFYESNISIPSAEIILKSKAGLPVYAFASYAMLKNREGENEVYCINFDISGRKRAEKLQNVLQTITHAVNSSKNLEKLIQLVKREIGSVIDATHFYISLYNSESETIEVPYVRTSKVKFEFVPFGITLSSYVLKTQRPLLAKSRRLLQLLKSGEIKMLEPGLKVWLGIPLKVKQKLIGVLAIQSFTDENAYSKDDLKFLKVISHEVSVAIERIKMDNEIKAALEKAKESDRLKSAFLANMSHEIRTPMNGILGFLELLKKPNITKENIQRYTQIMDQSGQRLLETINDILDISRIEAGQVKSDLKEMNVNKILDELFAFFEEQTSSKNVNLKLHKGIPGSDFIIISDQVKIESILTNLIKNAIKFTDSGKIEMGYRIENCELVFFVIDTGVGIEEESLSLIFNRFEQIAGNIKKVQQGSGLGLAISKSYVDMLKGKMWVNSKVKHGSEFYFTIPLQLPKNRMTNGADYSEKGYVQPNVLVVENDPEITLSLQEILDGFAKTVIHVKTGLEAVAKCQYCQAIDVVLISADLPCVDGYQTAGLIREFNTSIIVLAMIDDAKEGEQDKALNSGCDGFITKPIKSVEVLESIGVFFKNKTTE</sequence>
<dbReference type="FunFam" id="3.30.565.10:FF:000006">
    <property type="entry name" value="Sensor histidine kinase WalK"/>
    <property type="match status" value="1"/>
</dbReference>
<feature type="domain" description="PAS" evidence="9">
    <location>
        <begin position="154"/>
        <end position="193"/>
    </location>
</feature>
<dbReference type="SUPFAM" id="SSF55874">
    <property type="entry name" value="ATPase domain of HSP90 chaperone/DNA topoisomerase II/histidine kinase"/>
    <property type="match status" value="1"/>
</dbReference>
<dbReference type="InterPro" id="IPR004358">
    <property type="entry name" value="Sig_transdc_His_kin-like_C"/>
</dbReference>
<keyword evidence="5" id="KW-0418">Kinase</keyword>
<dbReference type="Gene3D" id="3.30.450.20">
    <property type="entry name" value="PAS domain"/>
    <property type="match status" value="2"/>
</dbReference>
<evidence type="ECO:0000313" key="10">
    <source>
        <dbReference type="EMBL" id="BAX81946.1"/>
    </source>
</evidence>
<dbReference type="GO" id="GO:0000155">
    <property type="term" value="F:phosphorelay sensor kinase activity"/>
    <property type="evidence" value="ECO:0007669"/>
    <property type="project" value="InterPro"/>
</dbReference>
<dbReference type="Gene3D" id="3.30.450.40">
    <property type="match status" value="1"/>
</dbReference>
<dbReference type="Pfam" id="PF13426">
    <property type="entry name" value="PAS_9"/>
    <property type="match status" value="2"/>
</dbReference>
<dbReference type="CDD" id="cd00130">
    <property type="entry name" value="PAS"/>
    <property type="match status" value="1"/>
</dbReference>
<dbReference type="Proteomes" id="UP000218267">
    <property type="component" value="Chromosome"/>
</dbReference>
<comment type="caution">
    <text evidence="6">Lacks conserved residue(s) required for the propagation of feature annotation.</text>
</comment>
<protein>
    <recommendedName>
        <fullName evidence="2">histidine kinase</fullName>
        <ecNumber evidence="2">2.7.13.3</ecNumber>
    </recommendedName>
</protein>
<evidence type="ECO:0000256" key="2">
    <source>
        <dbReference type="ARBA" id="ARBA00012438"/>
    </source>
</evidence>
<dbReference type="InterPro" id="IPR003661">
    <property type="entry name" value="HisK_dim/P_dom"/>
</dbReference>
<dbReference type="SUPFAM" id="SSF55785">
    <property type="entry name" value="PYP-like sensor domain (PAS domain)"/>
    <property type="match status" value="1"/>
</dbReference>
<dbReference type="GO" id="GO:0009927">
    <property type="term" value="F:histidine phosphotransfer kinase activity"/>
    <property type="evidence" value="ECO:0007669"/>
    <property type="project" value="TreeGrafter"/>
</dbReference>
<dbReference type="AlphaFoldDB" id="A0A1Y1CNF1"/>
<dbReference type="RefSeq" id="WP_096431829.1">
    <property type="nucleotide sequence ID" value="NZ_AP018042.1"/>
</dbReference>
<dbReference type="SUPFAM" id="SSF47384">
    <property type="entry name" value="Homodimeric domain of signal transducing histidine kinase"/>
    <property type="match status" value="1"/>
</dbReference>
<dbReference type="SUPFAM" id="SSF55781">
    <property type="entry name" value="GAF domain-like"/>
    <property type="match status" value="1"/>
</dbReference>
<dbReference type="PROSITE" id="PS50112">
    <property type="entry name" value="PAS"/>
    <property type="match status" value="1"/>
</dbReference>
<dbReference type="Gene3D" id="3.30.565.10">
    <property type="entry name" value="Histidine kinase-like ATPase, C-terminal domain"/>
    <property type="match status" value="1"/>
</dbReference>
<dbReference type="NCBIfam" id="TIGR00229">
    <property type="entry name" value="sensory_box"/>
    <property type="match status" value="1"/>
</dbReference>
<dbReference type="InterPro" id="IPR029016">
    <property type="entry name" value="GAF-like_dom_sf"/>
</dbReference>
<dbReference type="InterPro" id="IPR036097">
    <property type="entry name" value="HisK_dim/P_sf"/>
</dbReference>
<dbReference type="SUPFAM" id="SSF52172">
    <property type="entry name" value="CheY-like"/>
    <property type="match status" value="1"/>
</dbReference>
<dbReference type="PROSITE" id="PS50110">
    <property type="entry name" value="RESPONSE_REGULATORY"/>
    <property type="match status" value="1"/>
</dbReference>
<keyword evidence="11" id="KW-1185">Reference proteome</keyword>
<gene>
    <name evidence="10" type="ORF">ALGA_3654</name>
</gene>
<dbReference type="InterPro" id="IPR001789">
    <property type="entry name" value="Sig_transdc_resp-reg_receiver"/>
</dbReference>
<dbReference type="SMART" id="SM00388">
    <property type="entry name" value="HisKA"/>
    <property type="match status" value="1"/>
</dbReference>
<dbReference type="PANTHER" id="PTHR43047:SF72">
    <property type="entry name" value="OSMOSENSING HISTIDINE PROTEIN KINASE SLN1"/>
    <property type="match status" value="1"/>
</dbReference>
<evidence type="ECO:0000256" key="3">
    <source>
        <dbReference type="ARBA" id="ARBA00022553"/>
    </source>
</evidence>
<dbReference type="SMART" id="SM00065">
    <property type="entry name" value="GAF"/>
    <property type="match status" value="1"/>
</dbReference>
<feature type="domain" description="Response regulatory" evidence="8">
    <location>
        <begin position="681"/>
        <end position="796"/>
    </location>
</feature>
<evidence type="ECO:0000259" key="8">
    <source>
        <dbReference type="PROSITE" id="PS50110"/>
    </source>
</evidence>
<dbReference type="InterPro" id="IPR003018">
    <property type="entry name" value="GAF"/>
</dbReference>
<dbReference type="EC" id="2.7.13.3" evidence="2"/>
<dbReference type="InterPro" id="IPR035965">
    <property type="entry name" value="PAS-like_dom_sf"/>
</dbReference>
<dbReference type="OrthoDB" id="9796457at2"/>
<reference evidence="10 11" key="1">
    <citation type="journal article" date="2018" name="Mar. Genomics">
        <title>Complete genome sequence of Marinifilaceae bacterium strain SPP2, isolated from the Antarctic marine sediment.</title>
        <authorList>
            <person name="Watanabe M."/>
            <person name="Kojima H."/>
            <person name="Fukui M."/>
        </authorList>
    </citation>
    <scope>NUCLEOTIDE SEQUENCE [LARGE SCALE GENOMIC DNA]</scope>
    <source>
        <strain evidence="10 11">SPP2</strain>
    </source>
</reference>
<reference evidence="11" key="2">
    <citation type="journal article" date="2020" name="Antonie Van Leeuwenhoek">
        <title>Labilibaculum antarcticum sp. nov., a novel facultative anaerobic, psychrotorelant bacterium isolated from marine sediment of Antarctica.</title>
        <authorList>
            <person name="Watanabe M."/>
            <person name="Kojima H."/>
            <person name="Fukui M."/>
        </authorList>
    </citation>
    <scope>NUCLEOTIDE SEQUENCE [LARGE SCALE GENOMIC DNA]</scope>
    <source>
        <strain evidence="11">SPP2</strain>
    </source>
</reference>
<evidence type="ECO:0000256" key="5">
    <source>
        <dbReference type="ARBA" id="ARBA00022777"/>
    </source>
</evidence>